<dbReference type="RefSeq" id="XP_025430456.1">
    <property type="nucleotide sequence ID" value="XM_025576411.1"/>
</dbReference>
<sequence length="178" mass="20393">MLKRLHQSLKLSASVQFVSVLVDPVIPTIMFVREGSPYRAVFYTPLLLYLIYIYTNTSSISFTHIYTYSQFYTYPYTYLTRNLHHTLNPRPSLLYKTHSTPSKTTRDSDISTHRGDSRPPQDFCRIRQAIQGSASHTPRSSSRHSTVHAMYMDHEVPLVSTIARCFLTNKTVDPSAAT</sequence>
<feature type="compositionally biased region" description="Basic and acidic residues" evidence="1">
    <location>
        <begin position="104"/>
        <end position="119"/>
    </location>
</feature>
<name>A0A318ZDV9_9EURO</name>
<dbReference type="AlphaFoldDB" id="A0A318ZDV9"/>
<dbReference type="Proteomes" id="UP000248349">
    <property type="component" value="Unassembled WGS sequence"/>
</dbReference>
<keyword evidence="2" id="KW-0812">Transmembrane</keyword>
<dbReference type="EMBL" id="KZ821237">
    <property type="protein sequence ID" value="PYH44474.1"/>
    <property type="molecule type" value="Genomic_DNA"/>
</dbReference>
<reference evidence="3 4" key="1">
    <citation type="submission" date="2016-12" db="EMBL/GenBank/DDBJ databases">
        <title>The genomes of Aspergillus section Nigri reveals drivers in fungal speciation.</title>
        <authorList>
            <consortium name="DOE Joint Genome Institute"/>
            <person name="Vesth T.C."/>
            <person name="Nybo J."/>
            <person name="Theobald S."/>
            <person name="Brandl J."/>
            <person name="Frisvad J.C."/>
            <person name="Nielsen K.F."/>
            <person name="Lyhne E.K."/>
            <person name="Kogle M.E."/>
            <person name="Kuo A."/>
            <person name="Riley R."/>
            <person name="Clum A."/>
            <person name="Nolan M."/>
            <person name="Lipzen A."/>
            <person name="Salamov A."/>
            <person name="Henrissat B."/>
            <person name="Wiebenga A."/>
            <person name="De Vries R.P."/>
            <person name="Grigoriev I.V."/>
            <person name="Mortensen U.H."/>
            <person name="Andersen M.R."/>
            <person name="Baker S.E."/>
        </authorList>
    </citation>
    <scope>NUCLEOTIDE SEQUENCE [LARGE SCALE GENOMIC DNA]</scope>
    <source>
        <strain evidence="3 4">JOP 1030-1</strain>
    </source>
</reference>
<evidence type="ECO:0000313" key="3">
    <source>
        <dbReference type="EMBL" id="PYH44474.1"/>
    </source>
</evidence>
<keyword evidence="4" id="KW-1185">Reference proteome</keyword>
<keyword evidence="2" id="KW-1133">Transmembrane helix</keyword>
<evidence type="ECO:0000256" key="1">
    <source>
        <dbReference type="SAM" id="MobiDB-lite"/>
    </source>
</evidence>
<gene>
    <name evidence="3" type="ORF">BP01DRAFT_366600</name>
</gene>
<evidence type="ECO:0000256" key="2">
    <source>
        <dbReference type="SAM" id="Phobius"/>
    </source>
</evidence>
<keyword evidence="2" id="KW-0472">Membrane</keyword>
<feature type="region of interest" description="Disordered" evidence="1">
    <location>
        <begin position="92"/>
        <end position="122"/>
    </location>
</feature>
<organism evidence="3 4">
    <name type="scientific">Aspergillus saccharolyticus JOP 1030-1</name>
    <dbReference type="NCBI Taxonomy" id="1450539"/>
    <lineage>
        <taxon>Eukaryota</taxon>
        <taxon>Fungi</taxon>
        <taxon>Dikarya</taxon>
        <taxon>Ascomycota</taxon>
        <taxon>Pezizomycotina</taxon>
        <taxon>Eurotiomycetes</taxon>
        <taxon>Eurotiomycetidae</taxon>
        <taxon>Eurotiales</taxon>
        <taxon>Aspergillaceae</taxon>
        <taxon>Aspergillus</taxon>
        <taxon>Aspergillus subgen. Circumdati</taxon>
    </lineage>
</organism>
<accession>A0A318ZDV9</accession>
<feature type="transmembrane region" description="Helical" evidence="2">
    <location>
        <begin position="12"/>
        <end position="32"/>
    </location>
</feature>
<dbReference type="GeneID" id="37077640"/>
<evidence type="ECO:0000313" key="4">
    <source>
        <dbReference type="Proteomes" id="UP000248349"/>
    </source>
</evidence>
<proteinExistence type="predicted"/>
<protein>
    <submittedName>
        <fullName evidence="3">Uncharacterized protein</fullName>
    </submittedName>
</protein>